<evidence type="ECO:0008006" key="3">
    <source>
        <dbReference type="Google" id="ProtNLM"/>
    </source>
</evidence>
<dbReference type="PANTHER" id="PTHR43844:SF1">
    <property type="entry name" value="METHIONINE SYNTHASE"/>
    <property type="match status" value="1"/>
</dbReference>
<dbReference type="OrthoDB" id="6430685at2"/>
<gene>
    <name evidence="1" type="ORF">FD50_GL000308</name>
</gene>
<dbReference type="CDD" id="cd03311">
    <property type="entry name" value="CIMS_C_terminal_like"/>
    <property type="match status" value="1"/>
</dbReference>
<comment type="caution">
    <text evidence="1">The sequence shown here is derived from an EMBL/GenBank/DDBJ whole genome shotgun (WGS) entry which is preliminary data.</text>
</comment>
<dbReference type="Proteomes" id="UP000051166">
    <property type="component" value="Unassembled WGS sequence"/>
</dbReference>
<dbReference type="GO" id="GO:0003871">
    <property type="term" value="F:5-methyltetrahydropteroyltriglutamate-homocysteine S-methyltransferase activity"/>
    <property type="evidence" value="ECO:0007669"/>
    <property type="project" value="InterPro"/>
</dbReference>
<dbReference type="AlphaFoldDB" id="A0A0R1V0P1"/>
<sequence>MTQTRFQIVGSLLRPTNLLAYKNEIEKRDNIQYPFYNDFPGYQAVEAAAVKNVIEQEKAHGLDVLTDGEYTKSMWHLDFIWGFGGVERYIADHGYTFEDHDGGDFETRKDIGVRITAPLSGKNHHFLDIYQALKAAAGDQQVKLTVWGAAHAFTELALIDHLYGPNEVYKTASELKQGLINAYKEFLTEYKAVGGQIIQFDDCLWELFADDNQQSFFSEENSNLTDLADDFININNTIADFGHQLGLKVWTHNCRGNYESRHAASGSYAAIAQKFLHDQHYDRFFLEWDDERAGDITALKALQDRPNVEVVLGLLSSKTNTLDDEDRVYRLLDQASAILGKDRLFLSHQCGFASCDSGNELTSAQEWAKIDQGQKIAAKFWA</sequence>
<dbReference type="GO" id="GO:0008270">
    <property type="term" value="F:zinc ion binding"/>
    <property type="evidence" value="ECO:0007669"/>
    <property type="project" value="InterPro"/>
</dbReference>
<dbReference type="Gene3D" id="3.20.20.210">
    <property type="match status" value="1"/>
</dbReference>
<organism evidence="1 2">
    <name type="scientific">Liquorilactobacillus satsumensis DSM 16230 = JCM 12392</name>
    <dbReference type="NCBI Taxonomy" id="1423801"/>
    <lineage>
        <taxon>Bacteria</taxon>
        <taxon>Bacillati</taxon>
        <taxon>Bacillota</taxon>
        <taxon>Bacilli</taxon>
        <taxon>Lactobacillales</taxon>
        <taxon>Lactobacillaceae</taxon>
        <taxon>Liquorilactobacillus</taxon>
    </lineage>
</organism>
<evidence type="ECO:0000313" key="2">
    <source>
        <dbReference type="Proteomes" id="UP000051166"/>
    </source>
</evidence>
<evidence type="ECO:0000313" key="1">
    <source>
        <dbReference type="EMBL" id="KRL99038.1"/>
    </source>
</evidence>
<dbReference type="PANTHER" id="PTHR43844">
    <property type="entry name" value="METHIONINE SYNTHASE"/>
    <property type="match status" value="1"/>
</dbReference>
<dbReference type="STRING" id="1423801.FD50_GL000308"/>
<proteinExistence type="predicted"/>
<dbReference type="GeneID" id="98307760"/>
<name>A0A0R1V0P1_9LACO</name>
<dbReference type="EMBL" id="AZFQ01000034">
    <property type="protein sequence ID" value="KRL99038.1"/>
    <property type="molecule type" value="Genomic_DNA"/>
</dbReference>
<dbReference type="GO" id="GO:0009086">
    <property type="term" value="P:methionine biosynthetic process"/>
    <property type="evidence" value="ECO:0007669"/>
    <property type="project" value="InterPro"/>
</dbReference>
<dbReference type="PATRIC" id="fig|1423801.4.peg.314"/>
<reference evidence="1 2" key="1">
    <citation type="journal article" date="2015" name="Genome Announc.">
        <title>Expanding the biotechnology potential of lactobacilli through comparative genomics of 213 strains and associated genera.</title>
        <authorList>
            <person name="Sun Z."/>
            <person name="Harris H.M."/>
            <person name="McCann A."/>
            <person name="Guo C."/>
            <person name="Argimon S."/>
            <person name="Zhang W."/>
            <person name="Yang X."/>
            <person name="Jeffery I.B."/>
            <person name="Cooney J.C."/>
            <person name="Kagawa T.F."/>
            <person name="Liu W."/>
            <person name="Song Y."/>
            <person name="Salvetti E."/>
            <person name="Wrobel A."/>
            <person name="Rasinkangas P."/>
            <person name="Parkhill J."/>
            <person name="Rea M.C."/>
            <person name="O'Sullivan O."/>
            <person name="Ritari J."/>
            <person name="Douillard F.P."/>
            <person name="Paul Ross R."/>
            <person name="Yang R."/>
            <person name="Briner A.E."/>
            <person name="Felis G.E."/>
            <person name="de Vos W.M."/>
            <person name="Barrangou R."/>
            <person name="Klaenhammer T.R."/>
            <person name="Caufield P.W."/>
            <person name="Cui Y."/>
            <person name="Zhang H."/>
            <person name="O'Toole P.W."/>
        </authorList>
    </citation>
    <scope>NUCLEOTIDE SEQUENCE [LARGE SCALE GENOMIC DNA]</scope>
    <source>
        <strain evidence="1 2">DSM 16230</strain>
    </source>
</reference>
<accession>A0A0R1V0P1</accession>
<dbReference type="SUPFAM" id="SSF51726">
    <property type="entry name" value="UROD/MetE-like"/>
    <property type="match status" value="1"/>
</dbReference>
<protein>
    <recommendedName>
        <fullName evidence="3">5-methyltetrahydropteroyltriglutamate--homocysteine methyltransferase</fullName>
    </recommendedName>
</protein>
<dbReference type="InterPro" id="IPR038071">
    <property type="entry name" value="UROD/MetE-like_sf"/>
</dbReference>
<dbReference type="RefSeq" id="WP_056960490.1">
    <property type="nucleotide sequence ID" value="NZ_AZFQ01000034.1"/>
</dbReference>
<keyword evidence="2" id="KW-1185">Reference proteome</keyword>
<dbReference type="InterPro" id="IPR002629">
    <property type="entry name" value="Met_Synth_C/arc"/>
</dbReference>